<dbReference type="AlphaFoldDB" id="F2DA73"/>
<accession>F2DA73</accession>
<reference evidence="1" key="1">
    <citation type="journal article" date="2011" name="Plant Physiol.">
        <title>Comprehensive sequence analysis of 24,783 barley full-length cDNAs derived from 12 clone libraries.</title>
        <authorList>
            <person name="Matsumoto T."/>
            <person name="Tanaka T."/>
            <person name="Sakai H."/>
            <person name="Amano N."/>
            <person name="Kanamori H."/>
            <person name="Kurita K."/>
            <person name="Kikuta A."/>
            <person name="Kamiya K."/>
            <person name="Yamamoto M."/>
            <person name="Ikawa H."/>
            <person name="Fujii N."/>
            <person name="Hori K."/>
            <person name="Itoh T."/>
            <person name="Sato K."/>
        </authorList>
    </citation>
    <scope>NUCLEOTIDE SEQUENCE</scope>
    <source>
        <tissue evidence="1">Shoot</tissue>
    </source>
</reference>
<proteinExistence type="evidence at transcript level"/>
<sequence length="157" mass="17126">MESWPQAILSEGVARQRVEAGHRRRWGHVHQPGIESIVHLREMRSNGTRAESNGVVSLKGADEAALPCRALDDMVVCRRPDSPEVATPSMAARGAAALRVSRCVRVSRATVHTPAWLLTSDGDDCPHEGDEGEAMQEINATAWCEHGTRRKADGRSV</sequence>
<dbReference type="EMBL" id="AK360786">
    <property type="protein sequence ID" value="BAJ91994.1"/>
    <property type="molecule type" value="mRNA"/>
</dbReference>
<organism evidence="1">
    <name type="scientific">Hordeum vulgare subsp. vulgare</name>
    <name type="common">Domesticated barley</name>
    <dbReference type="NCBI Taxonomy" id="112509"/>
    <lineage>
        <taxon>Eukaryota</taxon>
        <taxon>Viridiplantae</taxon>
        <taxon>Streptophyta</taxon>
        <taxon>Embryophyta</taxon>
        <taxon>Tracheophyta</taxon>
        <taxon>Spermatophyta</taxon>
        <taxon>Magnoliopsida</taxon>
        <taxon>Liliopsida</taxon>
        <taxon>Poales</taxon>
        <taxon>Poaceae</taxon>
        <taxon>BOP clade</taxon>
        <taxon>Pooideae</taxon>
        <taxon>Triticodae</taxon>
        <taxon>Triticeae</taxon>
        <taxon>Hordeinae</taxon>
        <taxon>Hordeum</taxon>
    </lineage>
</organism>
<protein>
    <submittedName>
        <fullName evidence="1">Predicted protein</fullName>
    </submittedName>
</protein>
<evidence type="ECO:0000313" key="1">
    <source>
        <dbReference type="EMBL" id="BAJ91994.1"/>
    </source>
</evidence>
<dbReference type="EMBL" id="AK361618">
    <property type="protein sequence ID" value="BAJ92822.1"/>
    <property type="molecule type" value="mRNA"/>
</dbReference>
<name>F2DA73_HORVV</name>